<dbReference type="CDD" id="cd09917">
    <property type="entry name" value="F-box_SF"/>
    <property type="match status" value="1"/>
</dbReference>
<evidence type="ECO:0000313" key="1">
    <source>
        <dbReference type="EMBL" id="KAK5958433.1"/>
    </source>
</evidence>
<gene>
    <name evidence="1" type="ORF">OHC33_000276</name>
</gene>
<organism evidence="1 2">
    <name type="scientific">Knufia fluminis</name>
    <dbReference type="NCBI Taxonomy" id="191047"/>
    <lineage>
        <taxon>Eukaryota</taxon>
        <taxon>Fungi</taxon>
        <taxon>Dikarya</taxon>
        <taxon>Ascomycota</taxon>
        <taxon>Pezizomycotina</taxon>
        <taxon>Eurotiomycetes</taxon>
        <taxon>Chaetothyriomycetidae</taxon>
        <taxon>Chaetothyriales</taxon>
        <taxon>Trichomeriaceae</taxon>
        <taxon>Knufia</taxon>
    </lineage>
</organism>
<dbReference type="Proteomes" id="UP001316803">
    <property type="component" value="Unassembled WGS sequence"/>
</dbReference>
<reference evidence="1 2" key="1">
    <citation type="submission" date="2022-12" db="EMBL/GenBank/DDBJ databases">
        <title>Genomic features and morphological characterization of a novel Knufia sp. strain isolated from spacecraft assembly facility.</title>
        <authorList>
            <person name="Teixeira M."/>
            <person name="Chander A.M."/>
            <person name="Stajich J.E."/>
            <person name="Venkateswaran K."/>
        </authorList>
    </citation>
    <scope>NUCLEOTIDE SEQUENCE [LARGE SCALE GENOMIC DNA]</scope>
    <source>
        <strain evidence="1 2">FJI-L2-BK-P2</strain>
    </source>
</reference>
<dbReference type="EMBL" id="JAKLMC020000001">
    <property type="protein sequence ID" value="KAK5958433.1"/>
    <property type="molecule type" value="Genomic_DNA"/>
</dbReference>
<comment type="caution">
    <text evidence="1">The sequence shown here is derived from an EMBL/GenBank/DDBJ whole genome shotgun (WGS) entry which is preliminary data.</text>
</comment>
<evidence type="ECO:0008006" key="3">
    <source>
        <dbReference type="Google" id="ProtNLM"/>
    </source>
</evidence>
<protein>
    <recommendedName>
        <fullName evidence="3">F-box domain-containing protein</fullName>
    </recommendedName>
</protein>
<evidence type="ECO:0000313" key="2">
    <source>
        <dbReference type="Proteomes" id="UP001316803"/>
    </source>
</evidence>
<accession>A0AAN8ETC0</accession>
<name>A0AAN8ETC0_9EURO</name>
<proteinExistence type="predicted"/>
<dbReference type="AlphaFoldDB" id="A0AAN8ETC0"/>
<keyword evidence="2" id="KW-1185">Reference proteome</keyword>
<sequence length="88" mass="10077">MPHITSLPDEILLTIAGYIYADDLYDHSMPSLAATSQRFFDITFEVYWLHRVKHFATKSAGDELVEPTLPREMMMVAKASTDQDNKKD</sequence>